<evidence type="ECO:0000259" key="5">
    <source>
        <dbReference type="PROSITE" id="PS50931"/>
    </source>
</evidence>
<dbReference type="InterPro" id="IPR036388">
    <property type="entry name" value="WH-like_DNA-bd_sf"/>
</dbReference>
<dbReference type="InterPro" id="IPR005119">
    <property type="entry name" value="LysR_subst-bd"/>
</dbReference>
<sequence length="301" mass="33037">MIEKLELFMALARERHFGRAAEASNIGQPTLSSAIKQLEDQLGVQLVRRGSRFQGLTPEGEKVLDWARRIVGDYRSMNADIQASRKGLSGNVRIAVIPTALAMVHELTQSFHEVYPDVCFSILSRTSDQILDLIGNLEADFGITYLENEPLPTMVTVPLYLERYLFVTANEAVFPGRDQVTWAETGGEQLCLLTPDMQNRRIINRYLALSGVEPKAGIETDSVLAMVSHIRSGLWSGILPEKLAGLFSEAGPVRTLRLSEPDATQLVGAVTARAKPHTPVVEALLRHAKQISAISPAVLGL</sequence>
<evidence type="ECO:0000313" key="6">
    <source>
        <dbReference type="EMBL" id="MBD8891203.1"/>
    </source>
</evidence>
<keyword evidence="3" id="KW-0238">DNA-binding</keyword>
<accession>A0ABR9CK43</accession>
<dbReference type="CDD" id="cd05466">
    <property type="entry name" value="PBP2_LTTR_substrate"/>
    <property type="match status" value="1"/>
</dbReference>
<dbReference type="Proteomes" id="UP000632063">
    <property type="component" value="Unassembled WGS sequence"/>
</dbReference>
<dbReference type="PANTHER" id="PTHR30419:SF31">
    <property type="entry name" value="BLR3139 PROTEIN"/>
    <property type="match status" value="1"/>
</dbReference>
<dbReference type="Gene3D" id="3.40.190.290">
    <property type="match status" value="1"/>
</dbReference>
<dbReference type="PANTHER" id="PTHR30419">
    <property type="entry name" value="HTH-TYPE TRANSCRIPTIONAL REGULATOR YBHD"/>
    <property type="match status" value="1"/>
</dbReference>
<dbReference type="EMBL" id="JACYXI010000003">
    <property type="protein sequence ID" value="MBD8891203.1"/>
    <property type="molecule type" value="Genomic_DNA"/>
</dbReference>
<dbReference type="PROSITE" id="PS50931">
    <property type="entry name" value="HTH_LYSR"/>
    <property type="match status" value="1"/>
</dbReference>
<evidence type="ECO:0000256" key="2">
    <source>
        <dbReference type="ARBA" id="ARBA00023015"/>
    </source>
</evidence>
<name>A0ABR9CK43_9HYPH</name>
<dbReference type="Pfam" id="PF03466">
    <property type="entry name" value="LysR_substrate"/>
    <property type="match status" value="1"/>
</dbReference>
<reference evidence="6 7" key="2">
    <citation type="journal article" date="2021" name="Int. J. Syst. Evol. Microbiol.">
        <title>Roseibium litorale sp. nov., isolated from a tidal flat sediment and proposal for the reclassification of Labrenzia polysiphoniae as Roseibium polysiphoniae comb. nov.</title>
        <authorList>
            <person name="Liu Y."/>
            <person name="Pei T."/>
            <person name="Du J."/>
            <person name="Chao M."/>
            <person name="Deng M.R."/>
            <person name="Zhu H."/>
        </authorList>
    </citation>
    <scope>NUCLEOTIDE SEQUENCE [LARGE SCALE GENOMIC DNA]</scope>
    <source>
        <strain evidence="6 7">4C16A</strain>
    </source>
</reference>
<organism evidence="6 7">
    <name type="scientific">Roseibium litorale</name>
    <dbReference type="NCBI Taxonomy" id="2803841"/>
    <lineage>
        <taxon>Bacteria</taxon>
        <taxon>Pseudomonadati</taxon>
        <taxon>Pseudomonadota</taxon>
        <taxon>Alphaproteobacteria</taxon>
        <taxon>Hyphomicrobiales</taxon>
        <taxon>Stappiaceae</taxon>
        <taxon>Roseibium</taxon>
    </lineage>
</organism>
<dbReference type="InterPro" id="IPR000847">
    <property type="entry name" value="LysR_HTH_N"/>
</dbReference>
<dbReference type="InterPro" id="IPR036390">
    <property type="entry name" value="WH_DNA-bd_sf"/>
</dbReference>
<dbReference type="InterPro" id="IPR050950">
    <property type="entry name" value="HTH-type_LysR_regulators"/>
</dbReference>
<dbReference type="RefSeq" id="WP_192147570.1">
    <property type="nucleotide sequence ID" value="NZ_JACYXI010000003.1"/>
</dbReference>
<evidence type="ECO:0000313" key="7">
    <source>
        <dbReference type="Proteomes" id="UP000632063"/>
    </source>
</evidence>
<proteinExistence type="inferred from homology"/>
<feature type="domain" description="HTH lysR-type" evidence="5">
    <location>
        <begin position="1"/>
        <end position="57"/>
    </location>
</feature>
<evidence type="ECO:0000256" key="3">
    <source>
        <dbReference type="ARBA" id="ARBA00023125"/>
    </source>
</evidence>
<comment type="similarity">
    <text evidence="1">Belongs to the LysR transcriptional regulatory family.</text>
</comment>
<dbReference type="Gene3D" id="1.10.10.10">
    <property type="entry name" value="Winged helix-like DNA-binding domain superfamily/Winged helix DNA-binding domain"/>
    <property type="match status" value="1"/>
</dbReference>
<gene>
    <name evidence="6" type="ORF">IG616_06580</name>
</gene>
<keyword evidence="4" id="KW-0804">Transcription</keyword>
<protein>
    <submittedName>
        <fullName evidence="6">LysR family transcriptional regulator</fullName>
    </submittedName>
</protein>
<keyword evidence="7" id="KW-1185">Reference proteome</keyword>
<dbReference type="Pfam" id="PF00126">
    <property type="entry name" value="HTH_1"/>
    <property type="match status" value="1"/>
</dbReference>
<evidence type="ECO:0000256" key="1">
    <source>
        <dbReference type="ARBA" id="ARBA00009437"/>
    </source>
</evidence>
<keyword evidence="2" id="KW-0805">Transcription regulation</keyword>
<evidence type="ECO:0000256" key="4">
    <source>
        <dbReference type="ARBA" id="ARBA00023163"/>
    </source>
</evidence>
<dbReference type="SUPFAM" id="SSF46785">
    <property type="entry name" value="Winged helix' DNA-binding domain"/>
    <property type="match status" value="1"/>
</dbReference>
<comment type="caution">
    <text evidence="6">The sequence shown here is derived from an EMBL/GenBank/DDBJ whole genome shotgun (WGS) entry which is preliminary data.</text>
</comment>
<reference evidence="7" key="1">
    <citation type="submission" date="2020-09" db="EMBL/GenBank/DDBJ databases">
        <title>The genome sequence of strain Labrenzia suaedae 4C16A.</title>
        <authorList>
            <person name="Liu Y."/>
        </authorList>
    </citation>
    <scope>NUCLEOTIDE SEQUENCE [LARGE SCALE GENOMIC DNA]</scope>
    <source>
        <strain evidence="7">4C16A</strain>
    </source>
</reference>
<dbReference type="PRINTS" id="PR00039">
    <property type="entry name" value="HTHLYSR"/>
</dbReference>
<dbReference type="SUPFAM" id="SSF53850">
    <property type="entry name" value="Periplasmic binding protein-like II"/>
    <property type="match status" value="1"/>
</dbReference>